<dbReference type="EMBL" id="CP096255">
    <property type="protein sequence ID" value="UPT86685.1"/>
    <property type="molecule type" value="Genomic_DNA"/>
</dbReference>
<accession>A0A8T5UXZ7</accession>
<reference evidence="1" key="2">
    <citation type="submission" date="2022-04" db="EMBL/GenBank/DDBJ databases">
        <authorList>
            <person name="Bromfield E.S.P."/>
            <person name="Cloutier S."/>
        </authorList>
    </citation>
    <scope>NUCLEOTIDE SEQUENCE</scope>
    <source>
        <strain evidence="1">1S5</strain>
    </source>
</reference>
<protein>
    <submittedName>
        <fullName evidence="1">AraC family transcriptional regulator</fullName>
    </submittedName>
</protein>
<proteinExistence type="predicted"/>
<dbReference type="PROSITE" id="PS00041">
    <property type="entry name" value="HTH_ARAC_FAMILY_1"/>
    <property type="match status" value="1"/>
</dbReference>
<dbReference type="GO" id="GO:0043565">
    <property type="term" value="F:sequence-specific DNA binding"/>
    <property type="evidence" value="ECO:0007669"/>
    <property type="project" value="InterPro"/>
</dbReference>
<dbReference type="InterPro" id="IPR020449">
    <property type="entry name" value="Tscrpt_reg_AraC-type_HTH"/>
</dbReference>
<name>A0A8T5UXZ7_9BRAD</name>
<dbReference type="SUPFAM" id="SSF103473">
    <property type="entry name" value="MFS general substrate transporter"/>
    <property type="match status" value="1"/>
</dbReference>
<dbReference type="SUPFAM" id="SSF46689">
    <property type="entry name" value="Homeodomain-like"/>
    <property type="match status" value="1"/>
</dbReference>
<dbReference type="PANTHER" id="PTHR46796:SF6">
    <property type="entry name" value="ARAC SUBFAMILY"/>
    <property type="match status" value="1"/>
</dbReference>
<dbReference type="PANTHER" id="PTHR46796">
    <property type="entry name" value="HTH-TYPE TRANSCRIPTIONAL ACTIVATOR RHAS-RELATED"/>
    <property type="match status" value="1"/>
</dbReference>
<dbReference type="InterPro" id="IPR018060">
    <property type="entry name" value="HTH_AraC"/>
</dbReference>
<reference evidence="1" key="1">
    <citation type="journal article" date="2017" name="Syst. Appl. Microbiol.">
        <title>Soybeans inoculated with root zone soils of Canadian native legumes harbour diverse and novel Bradyrhizobium spp. that possess agricultural potential.</title>
        <authorList>
            <person name="Bromfield E.S.P."/>
            <person name="Cloutier S."/>
            <person name="Tambong J.T."/>
            <person name="Tran Thi T.V."/>
        </authorList>
    </citation>
    <scope>NUCLEOTIDE SEQUENCE</scope>
    <source>
        <strain evidence="1">1S5</strain>
    </source>
</reference>
<organism evidence="1 2">
    <name type="scientific">Bradyrhizobium barranii subsp. apii</name>
    <dbReference type="NCBI Taxonomy" id="2819348"/>
    <lineage>
        <taxon>Bacteria</taxon>
        <taxon>Pseudomonadati</taxon>
        <taxon>Pseudomonadota</taxon>
        <taxon>Alphaproteobacteria</taxon>
        <taxon>Hyphomicrobiales</taxon>
        <taxon>Nitrobacteraceae</taxon>
        <taxon>Bradyrhizobium</taxon>
        <taxon>Bradyrhizobium barranii</taxon>
    </lineage>
</organism>
<dbReference type="GO" id="GO:0003700">
    <property type="term" value="F:DNA-binding transcription factor activity"/>
    <property type="evidence" value="ECO:0007669"/>
    <property type="project" value="InterPro"/>
</dbReference>
<dbReference type="PROSITE" id="PS01124">
    <property type="entry name" value="HTH_ARAC_FAMILY_2"/>
    <property type="match status" value="1"/>
</dbReference>
<dbReference type="Proteomes" id="UP000551709">
    <property type="component" value="Chromosome"/>
</dbReference>
<dbReference type="RefSeq" id="WP_224580603.1">
    <property type="nucleotide sequence ID" value="NZ_CP096255.1"/>
</dbReference>
<dbReference type="Pfam" id="PF12833">
    <property type="entry name" value="HTH_18"/>
    <property type="match status" value="1"/>
</dbReference>
<dbReference type="InterPro" id="IPR009057">
    <property type="entry name" value="Homeodomain-like_sf"/>
</dbReference>
<dbReference type="PRINTS" id="PR00032">
    <property type="entry name" value="HTHARAC"/>
</dbReference>
<dbReference type="InterPro" id="IPR036259">
    <property type="entry name" value="MFS_trans_sf"/>
</dbReference>
<gene>
    <name evidence="1" type="ORF">HAP41_0000041700</name>
</gene>
<dbReference type="AlphaFoldDB" id="A0A8T5UXZ7"/>
<dbReference type="InterPro" id="IPR018062">
    <property type="entry name" value="HTH_AraC-typ_CS"/>
</dbReference>
<dbReference type="SMART" id="SM00342">
    <property type="entry name" value="HTH_ARAC"/>
    <property type="match status" value="1"/>
</dbReference>
<evidence type="ECO:0000313" key="2">
    <source>
        <dbReference type="Proteomes" id="UP000551709"/>
    </source>
</evidence>
<sequence>MCKTISAGRHPTLDGFALPSPPLSGCLGYKFGYVAVFVLAAAFGAVAIACVLMIPGKAIDDRASRGCNEDAPDSAPDAFTMLLKHRALLVLALFHLGTPGCGTRSRSQGVIASGLSRNPALLRLRRTGLTIQPAVNRQLTCPSRSMIQPQLSFDGDPNGQAYESWREQFCRQVADVDFVPIGEGRVHRTISPAILPRLRLSASFGTPMSFVSLGTNDELVITMSPNSALSGTMGRRPLEVAAGDVTIGDPSIKGAHITQTTHGNFQTALLPRKALLRACPNAEDLIAQSIPGANPITSMFLRYYDLAHTYADKLAPAELDAVSQHLFDLSVLMIGARGDVAEQARMRGLAAARLETLKSDILAQLDNPALSLTVLSAAHRISPRTIQLMFEQVGITYSGFVLEQRLLRAERLLRNPNLRARKIIEIAHLAGFHDVSYFHRAFRRRFGRTPDDVRKLSGEMG</sequence>
<dbReference type="Gene3D" id="1.10.10.60">
    <property type="entry name" value="Homeodomain-like"/>
    <property type="match status" value="1"/>
</dbReference>
<dbReference type="InterPro" id="IPR050204">
    <property type="entry name" value="AraC_XylS_family_regulators"/>
</dbReference>
<evidence type="ECO:0000313" key="1">
    <source>
        <dbReference type="EMBL" id="UPT86685.1"/>
    </source>
</evidence>